<dbReference type="STRING" id="857342.A0A2T3B2J2"/>
<evidence type="ECO:0000256" key="1">
    <source>
        <dbReference type="ARBA" id="ARBA00007865"/>
    </source>
</evidence>
<dbReference type="GeneID" id="36574778"/>
<dbReference type="RefSeq" id="XP_024721126.1">
    <property type="nucleotide sequence ID" value="XM_024866697.1"/>
</dbReference>
<protein>
    <recommendedName>
        <fullName evidence="4">Cyclase</fullName>
    </recommendedName>
</protein>
<dbReference type="InParanoid" id="A0A2T3B2J2"/>
<evidence type="ECO:0008006" key="4">
    <source>
        <dbReference type="Google" id="ProtNLM"/>
    </source>
</evidence>
<accession>A0A2T3B2J2</accession>
<dbReference type="Pfam" id="PF04199">
    <property type="entry name" value="Cyclase"/>
    <property type="match status" value="1"/>
</dbReference>
<dbReference type="Proteomes" id="UP000241818">
    <property type="component" value="Unassembled WGS sequence"/>
</dbReference>
<organism evidence="2 3">
    <name type="scientific">Amorphotheca resinae ATCC 22711</name>
    <dbReference type="NCBI Taxonomy" id="857342"/>
    <lineage>
        <taxon>Eukaryota</taxon>
        <taxon>Fungi</taxon>
        <taxon>Dikarya</taxon>
        <taxon>Ascomycota</taxon>
        <taxon>Pezizomycotina</taxon>
        <taxon>Leotiomycetes</taxon>
        <taxon>Helotiales</taxon>
        <taxon>Amorphothecaceae</taxon>
        <taxon>Amorphotheca</taxon>
    </lineage>
</organism>
<dbReference type="PANTHER" id="PTHR34861:SF11">
    <property type="entry name" value="CYCLASE"/>
    <property type="match status" value="1"/>
</dbReference>
<keyword evidence="3" id="KW-1185">Reference proteome</keyword>
<sequence>MENPQPNKKNKIPPFDALPLRAGDPYLSAWGLYGEDDELGALRRLDDERVLDAVRGEVRCGYRISLNWPLNAQTASKKSFFQRALFHHDVIHKAPRVVNDDIWTFNSQVSSQWDGLRHFAYQKEGRFYNGVTLEQIHGEGFEKGNTTRDGRSEILGIQAMAEQGIVGRGILLDFHSWRLAQDPPIPYDPFKTGSIPLKYLKATAEAQGTEIKFGDILLIRSGYMAAHNEMSEEELSALKDVMPPTFSGVEQSEEMLRWIWENFSAVAGDQPSFECWPTQQSYSLHEVLLAGWGMPIGELFDLEKLAAYCKKEKRWSFFVTSEVCNVPGGVASPPNILAIF</sequence>
<proteinExistence type="inferred from homology"/>
<dbReference type="AlphaFoldDB" id="A0A2T3B2J2"/>
<dbReference type="Gene3D" id="3.50.30.50">
    <property type="entry name" value="Putative cyclase"/>
    <property type="match status" value="1"/>
</dbReference>
<name>A0A2T3B2J2_AMORE</name>
<dbReference type="OrthoDB" id="5396at2759"/>
<gene>
    <name evidence="2" type="ORF">M430DRAFT_35191</name>
</gene>
<evidence type="ECO:0000313" key="2">
    <source>
        <dbReference type="EMBL" id="PSS18774.1"/>
    </source>
</evidence>
<dbReference type="PANTHER" id="PTHR34861">
    <property type="match status" value="1"/>
</dbReference>
<dbReference type="EMBL" id="KZ679011">
    <property type="protein sequence ID" value="PSS18774.1"/>
    <property type="molecule type" value="Genomic_DNA"/>
</dbReference>
<dbReference type="SUPFAM" id="SSF102198">
    <property type="entry name" value="Putative cyclase"/>
    <property type="match status" value="1"/>
</dbReference>
<evidence type="ECO:0000313" key="3">
    <source>
        <dbReference type="Proteomes" id="UP000241818"/>
    </source>
</evidence>
<dbReference type="GO" id="GO:0019441">
    <property type="term" value="P:L-tryptophan catabolic process to kynurenine"/>
    <property type="evidence" value="ECO:0007669"/>
    <property type="project" value="InterPro"/>
</dbReference>
<dbReference type="InterPro" id="IPR007325">
    <property type="entry name" value="KFase/CYL"/>
</dbReference>
<reference evidence="2 3" key="1">
    <citation type="journal article" date="2018" name="New Phytol.">
        <title>Comparative genomics and transcriptomics depict ericoid mycorrhizal fungi as versatile saprotrophs and plant mutualists.</title>
        <authorList>
            <person name="Martino E."/>
            <person name="Morin E."/>
            <person name="Grelet G.A."/>
            <person name="Kuo A."/>
            <person name="Kohler A."/>
            <person name="Daghino S."/>
            <person name="Barry K.W."/>
            <person name="Cichocki N."/>
            <person name="Clum A."/>
            <person name="Dockter R.B."/>
            <person name="Hainaut M."/>
            <person name="Kuo R.C."/>
            <person name="LaButti K."/>
            <person name="Lindahl B.D."/>
            <person name="Lindquist E.A."/>
            <person name="Lipzen A."/>
            <person name="Khouja H.R."/>
            <person name="Magnuson J."/>
            <person name="Murat C."/>
            <person name="Ohm R.A."/>
            <person name="Singer S.W."/>
            <person name="Spatafora J.W."/>
            <person name="Wang M."/>
            <person name="Veneault-Fourrey C."/>
            <person name="Henrissat B."/>
            <person name="Grigoriev I.V."/>
            <person name="Martin F.M."/>
            <person name="Perotto S."/>
        </authorList>
    </citation>
    <scope>NUCLEOTIDE SEQUENCE [LARGE SCALE GENOMIC DNA]</scope>
    <source>
        <strain evidence="2 3">ATCC 22711</strain>
    </source>
</reference>
<dbReference type="InterPro" id="IPR037175">
    <property type="entry name" value="KFase_sf"/>
</dbReference>
<dbReference type="GO" id="GO:0004061">
    <property type="term" value="F:arylformamidase activity"/>
    <property type="evidence" value="ECO:0007669"/>
    <property type="project" value="InterPro"/>
</dbReference>
<comment type="similarity">
    <text evidence="1">Belongs to the Cyclase 1 superfamily.</text>
</comment>